<keyword evidence="14" id="KW-1185">Reference proteome</keyword>
<evidence type="ECO:0000256" key="10">
    <source>
        <dbReference type="SAM" id="Phobius"/>
    </source>
</evidence>
<evidence type="ECO:0000256" key="3">
    <source>
        <dbReference type="ARBA" id="ARBA00022448"/>
    </source>
</evidence>
<proteinExistence type="inferred from homology"/>
<feature type="domain" description="Cation efflux protein transmembrane" evidence="11">
    <location>
        <begin position="29"/>
        <end position="217"/>
    </location>
</feature>
<feature type="transmembrane region" description="Helical" evidence="10">
    <location>
        <begin position="159"/>
        <end position="186"/>
    </location>
</feature>
<dbReference type="AlphaFoldDB" id="A0A0K2GEE4"/>
<evidence type="ECO:0000256" key="8">
    <source>
        <dbReference type="ARBA" id="ARBA00023136"/>
    </source>
</evidence>
<evidence type="ECO:0000259" key="12">
    <source>
        <dbReference type="Pfam" id="PF16916"/>
    </source>
</evidence>
<keyword evidence="5" id="KW-0862">Zinc</keyword>
<organism evidence="13 14">
    <name type="scientific">Nitrospira moscoviensis</name>
    <dbReference type="NCBI Taxonomy" id="42253"/>
    <lineage>
        <taxon>Bacteria</taxon>
        <taxon>Pseudomonadati</taxon>
        <taxon>Nitrospirota</taxon>
        <taxon>Nitrospiria</taxon>
        <taxon>Nitrospirales</taxon>
        <taxon>Nitrospiraceae</taxon>
        <taxon>Nitrospira</taxon>
    </lineage>
</organism>
<feature type="domain" description="Cation efflux protein cytoplasmic" evidence="12">
    <location>
        <begin position="221"/>
        <end position="295"/>
    </location>
</feature>
<dbReference type="Gene3D" id="1.20.1510.10">
    <property type="entry name" value="Cation efflux protein transmembrane domain"/>
    <property type="match status" value="1"/>
</dbReference>
<keyword evidence="7" id="KW-0406">Ion transport</keyword>
<comment type="subcellular location">
    <subcellularLocation>
        <location evidence="1">Membrane</location>
        <topology evidence="1">Multi-pass membrane protein</topology>
    </subcellularLocation>
</comment>
<feature type="transmembrane region" description="Helical" evidence="10">
    <location>
        <begin position="124"/>
        <end position="147"/>
    </location>
</feature>
<dbReference type="KEGG" id="nmv:NITMOv2_2917"/>
<evidence type="ECO:0000256" key="9">
    <source>
        <dbReference type="SAM" id="MobiDB-lite"/>
    </source>
</evidence>
<evidence type="ECO:0000256" key="2">
    <source>
        <dbReference type="ARBA" id="ARBA00008873"/>
    </source>
</evidence>
<sequence length="311" mass="34028">MREMDLSTEQLRTPGTTSGKRHSARLSWALGLTVAFLILEVTGAIWTASLALLADAGHMLTDVAGISLSLLAIWFASKPPTPMNTYGYVRLEILAALANGVLLFSMAAFILYEAYRRIWSPPEILAGPMLTIAIIGLGVNLVSMWLLHKGADESLNLRGAYLEVLGDAIASLGVIVAALIILWKGWTLADPLISGAIGLFILPRTWNLIKQTVQILMEGVPPHLDVREIETAMRASHGVRDVHDLHVWTLTSGKEAMSAHILVDDLSDGQHVLKDLQELLRQRFGIEHTTVQLESDRSPLLKILPTLEGRS</sequence>
<dbReference type="InterPro" id="IPR058533">
    <property type="entry name" value="Cation_efflux_TM"/>
</dbReference>
<dbReference type="SUPFAM" id="SSF161111">
    <property type="entry name" value="Cation efflux protein transmembrane domain-like"/>
    <property type="match status" value="1"/>
</dbReference>
<evidence type="ECO:0000256" key="7">
    <source>
        <dbReference type="ARBA" id="ARBA00023065"/>
    </source>
</evidence>
<name>A0A0K2GEE4_NITMO</name>
<dbReference type="SUPFAM" id="SSF160240">
    <property type="entry name" value="Cation efflux protein cytoplasmic domain-like"/>
    <property type="match status" value="1"/>
</dbReference>
<feature type="transmembrane region" description="Helical" evidence="10">
    <location>
        <begin position="59"/>
        <end position="76"/>
    </location>
</feature>
<evidence type="ECO:0000313" key="14">
    <source>
        <dbReference type="Proteomes" id="UP000069205"/>
    </source>
</evidence>
<dbReference type="PANTHER" id="PTHR11562">
    <property type="entry name" value="CATION EFFLUX PROTEIN/ ZINC TRANSPORTER"/>
    <property type="match status" value="1"/>
</dbReference>
<dbReference type="InterPro" id="IPR002524">
    <property type="entry name" value="Cation_efflux"/>
</dbReference>
<evidence type="ECO:0000256" key="4">
    <source>
        <dbReference type="ARBA" id="ARBA00022692"/>
    </source>
</evidence>
<feature type="transmembrane region" description="Helical" evidence="10">
    <location>
        <begin position="192"/>
        <end position="209"/>
    </location>
</feature>
<keyword evidence="6 10" id="KW-1133">Transmembrane helix</keyword>
<dbReference type="Pfam" id="PF16916">
    <property type="entry name" value="ZT_dimer"/>
    <property type="match status" value="1"/>
</dbReference>
<gene>
    <name evidence="13" type="primary">czcD</name>
    <name evidence="13" type="ORF">NITMOv2_2917</name>
</gene>
<evidence type="ECO:0000259" key="11">
    <source>
        <dbReference type="Pfam" id="PF01545"/>
    </source>
</evidence>
<dbReference type="InterPro" id="IPR036837">
    <property type="entry name" value="Cation_efflux_CTD_sf"/>
</dbReference>
<evidence type="ECO:0000256" key="6">
    <source>
        <dbReference type="ARBA" id="ARBA00022989"/>
    </source>
</evidence>
<dbReference type="GO" id="GO:0005385">
    <property type="term" value="F:zinc ion transmembrane transporter activity"/>
    <property type="evidence" value="ECO:0007669"/>
    <property type="project" value="TreeGrafter"/>
</dbReference>
<dbReference type="InterPro" id="IPR027469">
    <property type="entry name" value="Cation_efflux_TMD_sf"/>
</dbReference>
<comment type="similarity">
    <text evidence="2">Belongs to the cation diffusion facilitator (CDF) transporter (TC 2.A.4) family. SLC30A subfamily.</text>
</comment>
<keyword evidence="4 10" id="KW-0812">Transmembrane</keyword>
<dbReference type="InterPro" id="IPR050681">
    <property type="entry name" value="CDF/SLC30A"/>
</dbReference>
<evidence type="ECO:0000256" key="5">
    <source>
        <dbReference type="ARBA" id="ARBA00022906"/>
    </source>
</evidence>
<feature type="transmembrane region" description="Helical" evidence="10">
    <location>
        <begin position="28"/>
        <end position="53"/>
    </location>
</feature>
<feature type="region of interest" description="Disordered" evidence="9">
    <location>
        <begin position="1"/>
        <end position="21"/>
    </location>
</feature>
<keyword evidence="3" id="KW-0813">Transport</keyword>
<dbReference type="Proteomes" id="UP000069205">
    <property type="component" value="Chromosome"/>
</dbReference>
<dbReference type="PANTHER" id="PTHR11562:SF17">
    <property type="entry name" value="RE54080P-RELATED"/>
    <property type="match status" value="1"/>
</dbReference>
<protein>
    <submittedName>
        <fullName evidence="13">Cation efflux system protein CzcD</fullName>
    </submittedName>
</protein>
<accession>A0A0K2GEE4</accession>
<keyword evidence="8 10" id="KW-0472">Membrane</keyword>
<keyword evidence="5" id="KW-0864">Zinc transport</keyword>
<dbReference type="NCBIfam" id="TIGR01297">
    <property type="entry name" value="CDF"/>
    <property type="match status" value="1"/>
</dbReference>
<dbReference type="InterPro" id="IPR027470">
    <property type="entry name" value="Cation_efflux_CTD"/>
</dbReference>
<feature type="transmembrane region" description="Helical" evidence="10">
    <location>
        <begin position="88"/>
        <end position="112"/>
    </location>
</feature>
<evidence type="ECO:0000256" key="1">
    <source>
        <dbReference type="ARBA" id="ARBA00004141"/>
    </source>
</evidence>
<feature type="compositionally biased region" description="Polar residues" evidence="9">
    <location>
        <begin position="7"/>
        <end position="18"/>
    </location>
</feature>
<reference evidence="13 14" key="1">
    <citation type="journal article" date="2015" name="Proc. Natl. Acad. Sci. U.S.A.">
        <title>Expanded metabolic versatility of ubiquitous nitrite-oxidizing bacteria from the genus Nitrospira.</title>
        <authorList>
            <person name="Koch H."/>
            <person name="Lucker S."/>
            <person name="Albertsen M."/>
            <person name="Kitzinger K."/>
            <person name="Herbold C."/>
            <person name="Spieck E."/>
            <person name="Nielsen P.H."/>
            <person name="Wagner M."/>
            <person name="Daims H."/>
        </authorList>
    </citation>
    <scope>NUCLEOTIDE SEQUENCE [LARGE SCALE GENOMIC DNA]</scope>
    <source>
        <strain evidence="13 14">NSP M-1</strain>
    </source>
</reference>
<dbReference type="EMBL" id="CP011801">
    <property type="protein sequence ID" value="ALA59323.1"/>
    <property type="molecule type" value="Genomic_DNA"/>
</dbReference>
<evidence type="ECO:0000313" key="13">
    <source>
        <dbReference type="EMBL" id="ALA59323.1"/>
    </source>
</evidence>
<dbReference type="STRING" id="42253.NITMOv2_2917"/>
<dbReference type="Pfam" id="PF01545">
    <property type="entry name" value="Cation_efflux"/>
    <property type="match status" value="1"/>
</dbReference>
<dbReference type="PATRIC" id="fig|42253.5.peg.2887"/>
<dbReference type="GO" id="GO:0005886">
    <property type="term" value="C:plasma membrane"/>
    <property type="evidence" value="ECO:0007669"/>
    <property type="project" value="TreeGrafter"/>
</dbReference>